<dbReference type="SUPFAM" id="SSF53756">
    <property type="entry name" value="UDP-Glycosyltransferase/glycogen phosphorylase"/>
    <property type="match status" value="1"/>
</dbReference>
<dbReference type="Pfam" id="PF00201">
    <property type="entry name" value="UDPGT"/>
    <property type="match status" value="1"/>
</dbReference>
<keyword evidence="2 4" id="KW-0328">Glycosyltransferase</keyword>
<reference evidence="6 7" key="1">
    <citation type="journal article" date="2021" name="Commun. Biol.">
        <title>The genome of Shorea leprosula (Dipterocarpaceae) highlights the ecological relevance of drought in aseasonal tropical rainforests.</title>
        <authorList>
            <person name="Ng K.K.S."/>
            <person name="Kobayashi M.J."/>
            <person name="Fawcett J.A."/>
            <person name="Hatakeyama M."/>
            <person name="Paape T."/>
            <person name="Ng C.H."/>
            <person name="Ang C.C."/>
            <person name="Tnah L.H."/>
            <person name="Lee C.T."/>
            <person name="Nishiyama T."/>
            <person name="Sese J."/>
            <person name="O'Brien M.J."/>
            <person name="Copetti D."/>
            <person name="Mohd Noor M.I."/>
            <person name="Ong R.C."/>
            <person name="Putra M."/>
            <person name="Sireger I.Z."/>
            <person name="Indrioko S."/>
            <person name="Kosugi Y."/>
            <person name="Izuno A."/>
            <person name="Isagi Y."/>
            <person name="Lee S.L."/>
            <person name="Shimizu K.K."/>
        </authorList>
    </citation>
    <scope>NUCLEOTIDE SEQUENCE [LARGE SCALE GENOMIC DNA]</scope>
    <source>
        <strain evidence="6">214</strain>
    </source>
</reference>
<evidence type="ECO:0000256" key="2">
    <source>
        <dbReference type="ARBA" id="ARBA00022676"/>
    </source>
</evidence>
<evidence type="ECO:0000313" key="7">
    <source>
        <dbReference type="Proteomes" id="UP001054252"/>
    </source>
</evidence>
<accession>A0AAV5MA14</accession>
<evidence type="ECO:0000313" key="6">
    <source>
        <dbReference type="EMBL" id="GKV46365.1"/>
    </source>
</evidence>
<dbReference type="EC" id="2.4.1.-" evidence="5"/>
<keyword evidence="7" id="KW-1185">Reference proteome</keyword>
<dbReference type="FunFam" id="3.40.50.2000:FF:000047">
    <property type="entry name" value="Glycosyltransferase"/>
    <property type="match status" value="1"/>
</dbReference>
<dbReference type="EMBL" id="BPVZ01000206">
    <property type="protein sequence ID" value="GKV46365.1"/>
    <property type="molecule type" value="Genomic_DNA"/>
</dbReference>
<dbReference type="FunFam" id="3.40.50.2000:FF:000071">
    <property type="entry name" value="Glycosyltransferase"/>
    <property type="match status" value="1"/>
</dbReference>
<evidence type="ECO:0000256" key="1">
    <source>
        <dbReference type="ARBA" id="ARBA00009995"/>
    </source>
</evidence>
<dbReference type="PANTHER" id="PTHR48047">
    <property type="entry name" value="GLYCOSYLTRANSFERASE"/>
    <property type="match status" value="1"/>
</dbReference>
<organism evidence="6 7">
    <name type="scientific">Rubroshorea leprosula</name>
    <dbReference type="NCBI Taxonomy" id="152421"/>
    <lineage>
        <taxon>Eukaryota</taxon>
        <taxon>Viridiplantae</taxon>
        <taxon>Streptophyta</taxon>
        <taxon>Embryophyta</taxon>
        <taxon>Tracheophyta</taxon>
        <taxon>Spermatophyta</taxon>
        <taxon>Magnoliopsida</taxon>
        <taxon>eudicotyledons</taxon>
        <taxon>Gunneridae</taxon>
        <taxon>Pentapetalae</taxon>
        <taxon>rosids</taxon>
        <taxon>malvids</taxon>
        <taxon>Malvales</taxon>
        <taxon>Dipterocarpaceae</taxon>
        <taxon>Rubroshorea</taxon>
    </lineage>
</organism>
<comment type="similarity">
    <text evidence="1 4">Belongs to the UDP-glycosyltransferase family.</text>
</comment>
<dbReference type="AlphaFoldDB" id="A0AAV5MA14"/>
<protein>
    <recommendedName>
        <fullName evidence="5">Glycosyltransferase</fullName>
        <ecNumber evidence="5">2.4.1.-</ecNumber>
    </recommendedName>
</protein>
<dbReference type="GO" id="GO:0035251">
    <property type="term" value="F:UDP-glucosyltransferase activity"/>
    <property type="evidence" value="ECO:0007669"/>
    <property type="project" value="TreeGrafter"/>
</dbReference>
<sequence length="505" mass="56036">MASNRPHFIFIPFMAQGHLIPLIDIAKLFAKHNALVTIIATPSSLARSGPTINRAIESGLPIHVLQVRFPSTEAGLPEGCDFADTIPSPTLVENFYTAVAMMQQPVEKLFSELKPHPNCIIYDRNFTWIVDIASKFQIPRISFDGKNCFTLLCSHALNISKVHENVSETEHFVVPGLPNRIEFTKGQLPSSINPRNNSSMNGVVQKKLLAAEGGGYGVLLNTFEELEAEYVKTYREVEDRKIWCVGSASLCNKEKSDKAERGNKSSIDENQCLKWLDSQAPNSVIYACFGSLNRLTAPQLIELGTALEATNRPFIWVLRGADEKEEMEKWFLEDGFEARTRGRGLLIRGWAPQLLILSHPAVGGFLTHCGWNSTLEGICAGLPMITWPLFADQFFNEKLVVQVLKIGVGVGAKARLRCWGEGDSGLLVKSEDIKKAVDMVMDEGDEGQERRKKSRQLADMAKKALEKGGSSYLNISLLIEDIKQQAISNPIQNNHRQSSGSWAPD</sequence>
<evidence type="ECO:0000256" key="4">
    <source>
        <dbReference type="RuleBase" id="RU003718"/>
    </source>
</evidence>
<evidence type="ECO:0000256" key="3">
    <source>
        <dbReference type="ARBA" id="ARBA00022679"/>
    </source>
</evidence>
<proteinExistence type="inferred from homology"/>
<name>A0AAV5MA14_9ROSI</name>
<comment type="caution">
    <text evidence="6">The sequence shown here is derived from an EMBL/GenBank/DDBJ whole genome shotgun (WGS) entry which is preliminary data.</text>
</comment>
<dbReference type="Gene3D" id="3.40.50.2000">
    <property type="entry name" value="Glycogen Phosphorylase B"/>
    <property type="match status" value="2"/>
</dbReference>
<dbReference type="PANTHER" id="PTHR48047:SF182">
    <property type="entry name" value="GLYCOSYLTRANSFERASE"/>
    <property type="match status" value="1"/>
</dbReference>
<dbReference type="PROSITE" id="PS00375">
    <property type="entry name" value="UDPGT"/>
    <property type="match status" value="1"/>
</dbReference>
<evidence type="ECO:0000256" key="5">
    <source>
        <dbReference type="RuleBase" id="RU362057"/>
    </source>
</evidence>
<dbReference type="InterPro" id="IPR035595">
    <property type="entry name" value="UDP_glycos_trans_CS"/>
</dbReference>
<gene>
    <name evidence="6" type="ORF">SLEP1_g53350</name>
</gene>
<keyword evidence="3 4" id="KW-0808">Transferase</keyword>
<dbReference type="InterPro" id="IPR002213">
    <property type="entry name" value="UDP_glucos_trans"/>
</dbReference>
<dbReference type="CDD" id="cd03784">
    <property type="entry name" value="GT1_Gtf-like"/>
    <property type="match status" value="1"/>
</dbReference>
<dbReference type="Proteomes" id="UP001054252">
    <property type="component" value="Unassembled WGS sequence"/>
</dbReference>